<evidence type="ECO:0000313" key="3">
    <source>
        <dbReference type="Proteomes" id="UP000190797"/>
    </source>
</evidence>
<dbReference type="Gene3D" id="3.60.40.10">
    <property type="entry name" value="PPM-type phosphatase domain"/>
    <property type="match status" value="1"/>
</dbReference>
<gene>
    <name evidence="2" type="ORF">BKM31_16615</name>
</gene>
<reference evidence="3" key="1">
    <citation type="journal article" date="2017" name="Med. Chem. Commun.">
        <title>Nonomuraea sp. ATCC 55076 harbours the largest actinomycete chromosome to date and the kistamicin biosynthetic gene cluster.</title>
        <authorList>
            <person name="Nazari B."/>
            <person name="Forneris C.C."/>
            <person name="Gibson M.I."/>
            <person name="Moon K."/>
            <person name="Schramma K.R."/>
            <person name="Seyedsayamdost M.R."/>
        </authorList>
    </citation>
    <scope>NUCLEOTIDE SEQUENCE [LARGE SCALE GENOMIC DNA]</scope>
    <source>
        <strain evidence="3">ATCC 55076</strain>
    </source>
</reference>
<sequence length="267" mass="28115">MGEPAWRFLTASVTGPSHVLEGRPNQDAALSAGIDGRAHFLAVADGAGSRPRSREGAQQLVKSAYAAARAQLGQGHPATPHEWKRLMRVLAGDCLRRFDDWLARRVRELPARGRGDPVVLRSQFAATLLAAVIAPPFVSYLNIGDGFLIVERAGGGAQLVLPPPTNRSDAGETVFATSLRRAEALEVGVVLDGRVNGVALCTDGLTEALLAGDGSAGYDAPDTLGAYFSYFADPAVPPEQLAKQLGSEDFAGTSGDDKTMALAVRLR</sequence>
<evidence type="ECO:0000259" key="1">
    <source>
        <dbReference type="Pfam" id="PF13672"/>
    </source>
</evidence>
<evidence type="ECO:0000313" key="2">
    <source>
        <dbReference type="EMBL" id="AQZ62865.1"/>
    </source>
</evidence>
<dbReference type="KEGG" id="noa:BKM31_16615"/>
<dbReference type="Pfam" id="PF13672">
    <property type="entry name" value="PP2C_2"/>
    <property type="match status" value="1"/>
</dbReference>
<dbReference type="SUPFAM" id="SSF81606">
    <property type="entry name" value="PP2C-like"/>
    <property type="match status" value="1"/>
</dbReference>
<dbReference type="OrthoDB" id="5102247at2"/>
<dbReference type="EMBL" id="CP017717">
    <property type="protein sequence ID" value="AQZ62865.1"/>
    <property type="molecule type" value="Genomic_DNA"/>
</dbReference>
<feature type="domain" description="PPM-type phosphatase" evidence="1">
    <location>
        <begin position="14"/>
        <end position="245"/>
    </location>
</feature>
<protein>
    <recommendedName>
        <fullName evidence="1">PPM-type phosphatase domain-containing protein</fullName>
    </recommendedName>
</protein>
<dbReference type="InterPro" id="IPR036457">
    <property type="entry name" value="PPM-type-like_dom_sf"/>
</dbReference>
<dbReference type="RefSeq" id="WP_080039053.1">
    <property type="nucleotide sequence ID" value="NZ_CP017717.1"/>
</dbReference>
<accession>A0A1U9ZY36</accession>
<dbReference type="STRING" id="1909395.BKM31_16615"/>
<name>A0A1U9ZY36_9ACTN</name>
<dbReference type="InterPro" id="IPR001932">
    <property type="entry name" value="PPM-type_phosphatase-like_dom"/>
</dbReference>
<dbReference type="Proteomes" id="UP000190797">
    <property type="component" value="Chromosome"/>
</dbReference>
<proteinExistence type="predicted"/>
<dbReference type="AlphaFoldDB" id="A0A1U9ZY36"/>
<organism evidence="2 3">
    <name type="scientific">[Actinomadura] parvosata subsp. kistnae</name>
    <dbReference type="NCBI Taxonomy" id="1909395"/>
    <lineage>
        <taxon>Bacteria</taxon>
        <taxon>Bacillati</taxon>
        <taxon>Actinomycetota</taxon>
        <taxon>Actinomycetes</taxon>
        <taxon>Streptosporangiales</taxon>
        <taxon>Streptosporangiaceae</taxon>
        <taxon>Nonomuraea</taxon>
    </lineage>
</organism>
<keyword evidence="3" id="KW-1185">Reference proteome</keyword>